<comment type="caution">
    <text evidence="7">The sequence shown here is derived from an EMBL/GenBank/DDBJ whole genome shotgun (WGS) entry which is preliminary data.</text>
</comment>
<accession>A0ABS4QZI2</accession>
<keyword evidence="4 6" id="KW-1133">Transmembrane helix</keyword>
<comment type="subcellular location">
    <subcellularLocation>
        <location evidence="1 6">Membrane</location>
        <topology evidence="1 6">Multi-pass membrane protein</topology>
    </subcellularLocation>
</comment>
<keyword evidence="2 6" id="KW-0813">Transport</keyword>
<dbReference type="PANTHER" id="PTHR11101:SF80">
    <property type="entry name" value="PHOSPHATE TRANSPORTER"/>
    <property type="match status" value="1"/>
</dbReference>
<feature type="transmembrane region" description="Helical" evidence="6">
    <location>
        <begin position="144"/>
        <end position="164"/>
    </location>
</feature>
<name>A0ABS4QZI2_9HYPH</name>
<feature type="transmembrane region" description="Helical" evidence="6">
    <location>
        <begin position="354"/>
        <end position="373"/>
    </location>
</feature>
<evidence type="ECO:0000256" key="6">
    <source>
        <dbReference type="RuleBase" id="RU363058"/>
    </source>
</evidence>
<dbReference type="InterPro" id="IPR001204">
    <property type="entry name" value="Phos_transporter"/>
</dbReference>
<dbReference type="PANTHER" id="PTHR11101">
    <property type="entry name" value="PHOSPHATE TRANSPORTER"/>
    <property type="match status" value="1"/>
</dbReference>
<keyword evidence="5 6" id="KW-0472">Membrane</keyword>
<feature type="transmembrane region" description="Helical" evidence="6">
    <location>
        <begin position="66"/>
        <end position="88"/>
    </location>
</feature>
<protein>
    <recommendedName>
        <fullName evidence="6">Phosphate transporter</fullName>
    </recommendedName>
</protein>
<evidence type="ECO:0000256" key="5">
    <source>
        <dbReference type="ARBA" id="ARBA00023136"/>
    </source>
</evidence>
<organism evidence="7 8">
    <name type="scientific">Sinorhizobium kostiense</name>
    <dbReference type="NCBI Taxonomy" id="76747"/>
    <lineage>
        <taxon>Bacteria</taxon>
        <taxon>Pseudomonadati</taxon>
        <taxon>Pseudomonadota</taxon>
        <taxon>Alphaproteobacteria</taxon>
        <taxon>Hyphomicrobiales</taxon>
        <taxon>Rhizobiaceae</taxon>
        <taxon>Sinorhizobium/Ensifer group</taxon>
        <taxon>Sinorhizobium</taxon>
    </lineage>
</organism>
<feature type="transmembrane region" description="Helical" evidence="6">
    <location>
        <begin position="308"/>
        <end position="326"/>
    </location>
</feature>
<evidence type="ECO:0000256" key="2">
    <source>
        <dbReference type="ARBA" id="ARBA00022448"/>
    </source>
</evidence>
<evidence type="ECO:0000256" key="4">
    <source>
        <dbReference type="ARBA" id="ARBA00022989"/>
    </source>
</evidence>
<feature type="transmembrane region" description="Helical" evidence="6">
    <location>
        <begin position="267"/>
        <end position="287"/>
    </location>
</feature>
<evidence type="ECO:0000256" key="1">
    <source>
        <dbReference type="ARBA" id="ARBA00004141"/>
    </source>
</evidence>
<comment type="similarity">
    <text evidence="6">Belongs to the inorganic phosphate transporter (PiT) (TC 2.A.20) family.</text>
</comment>
<keyword evidence="8" id="KW-1185">Reference proteome</keyword>
<feature type="transmembrane region" description="Helical" evidence="6">
    <location>
        <begin position="475"/>
        <end position="501"/>
    </location>
</feature>
<evidence type="ECO:0000313" key="8">
    <source>
        <dbReference type="Proteomes" id="UP000730739"/>
    </source>
</evidence>
<evidence type="ECO:0000256" key="3">
    <source>
        <dbReference type="ARBA" id="ARBA00022692"/>
    </source>
</evidence>
<feature type="transmembrane region" description="Helical" evidence="6">
    <location>
        <begin position="393"/>
        <end position="412"/>
    </location>
</feature>
<evidence type="ECO:0000313" key="7">
    <source>
        <dbReference type="EMBL" id="MBP2235514.1"/>
    </source>
</evidence>
<proteinExistence type="inferred from homology"/>
<dbReference type="RefSeq" id="WP_209601714.1">
    <property type="nucleotide sequence ID" value="NZ_JAGILA010000002.1"/>
</dbReference>
<sequence length="506" mass="53547">MEKRLVTRPHRSLAKQTLDKDLDKVSLAEEASYYVMRRLAAPGLAALFLILSMTIAASYFTGASGIAIVAVAAVVAAYMAMNIGANDVTNNVGAAVGAKAMTMATALVLAATFEIAGALIAGRKVTLTIEAGIVDGARLINAEALVWVMMAALISAAVWINFATYARAPVSTTHSVVGGIIGAGVAAAGPGSVKWLTIAGITASWSISPLLGGAIAALFLAFLKEFVIYRSDKIAAARRWMPVVLGVMAGAFTAYVLAFALVRVSIISLPTGLLAGALAGGVCYVLSKPWIHRHSEGLDNRNQSLRKLFRLPLIVAAALLSFAHGANDVSNAIGPLSAIVAAVGGTISAQKSEAPFWVLMIGALGISLGLLLYGPRLIRVVGEEITRLNPMRAFCVALATAVTVLLATALGLPISSTHTAVGAVFGVGFFREWYIRHSRRRLEYVRQKTGQADFMEAVETNFAEVRRRRLVRRSYFLTIVAAWVITLPISALLSALVYLVLARLFL</sequence>
<feature type="transmembrane region" description="Helical" evidence="6">
    <location>
        <begin position="100"/>
        <end position="121"/>
    </location>
</feature>
<keyword evidence="3 6" id="KW-0812">Transmembrane</keyword>
<gene>
    <name evidence="7" type="ORF">J2Z31_002006</name>
</gene>
<feature type="transmembrane region" description="Helical" evidence="6">
    <location>
        <begin position="243"/>
        <end position="261"/>
    </location>
</feature>
<feature type="transmembrane region" description="Helical" evidence="6">
    <location>
        <begin position="418"/>
        <end position="434"/>
    </location>
</feature>
<dbReference type="Pfam" id="PF01384">
    <property type="entry name" value="PHO4"/>
    <property type="match status" value="1"/>
</dbReference>
<feature type="transmembrane region" description="Helical" evidence="6">
    <location>
        <begin position="203"/>
        <end position="223"/>
    </location>
</feature>
<dbReference type="Proteomes" id="UP000730739">
    <property type="component" value="Unassembled WGS sequence"/>
</dbReference>
<dbReference type="EMBL" id="JAGILA010000002">
    <property type="protein sequence ID" value="MBP2235514.1"/>
    <property type="molecule type" value="Genomic_DNA"/>
</dbReference>
<keyword evidence="6" id="KW-0592">Phosphate transport</keyword>
<feature type="transmembrane region" description="Helical" evidence="6">
    <location>
        <begin position="39"/>
        <end position="60"/>
    </location>
</feature>
<reference evidence="7 8" key="1">
    <citation type="submission" date="2021-03" db="EMBL/GenBank/DDBJ databases">
        <title>Genomic Encyclopedia of Type Strains, Phase IV (KMG-IV): sequencing the most valuable type-strain genomes for metagenomic binning, comparative biology and taxonomic classification.</title>
        <authorList>
            <person name="Goeker M."/>
        </authorList>
    </citation>
    <scope>NUCLEOTIDE SEQUENCE [LARGE SCALE GENOMIC DNA]</scope>
    <source>
        <strain evidence="7 8">DSM 13372</strain>
    </source>
</reference>
<feature type="transmembrane region" description="Helical" evidence="6">
    <location>
        <begin position="176"/>
        <end position="197"/>
    </location>
</feature>